<feature type="transmembrane region" description="Helical" evidence="5">
    <location>
        <begin position="380"/>
        <end position="400"/>
    </location>
</feature>
<feature type="transmembrane region" description="Helical" evidence="5">
    <location>
        <begin position="255"/>
        <end position="274"/>
    </location>
</feature>
<feature type="transmembrane region" description="Helical" evidence="5">
    <location>
        <begin position="337"/>
        <end position="360"/>
    </location>
</feature>
<dbReference type="Proteomes" id="UP000069241">
    <property type="component" value="Chromosome"/>
</dbReference>
<dbReference type="RefSeq" id="WP_062253170.1">
    <property type="nucleotide sequence ID" value="NZ_CP014229.1"/>
</dbReference>
<evidence type="ECO:0000256" key="3">
    <source>
        <dbReference type="ARBA" id="ARBA00022989"/>
    </source>
</evidence>
<keyword evidence="2 5" id="KW-0812">Transmembrane</keyword>
<evidence type="ECO:0000256" key="5">
    <source>
        <dbReference type="SAM" id="Phobius"/>
    </source>
</evidence>
<dbReference type="InterPro" id="IPR051533">
    <property type="entry name" value="WaaL-like"/>
</dbReference>
<feature type="transmembrane region" description="Helical" evidence="5">
    <location>
        <begin position="406"/>
        <end position="426"/>
    </location>
</feature>
<keyword evidence="8" id="KW-1185">Reference proteome</keyword>
<feature type="transmembrane region" description="Helical" evidence="5">
    <location>
        <begin position="177"/>
        <end position="199"/>
    </location>
</feature>
<dbReference type="PANTHER" id="PTHR37422:SF13">
    <property type="entry name" value="LIPOPOLYSACCHARIDE BIOSYNTHESIS PROTEIN PA4999-RELATED"/>
    <property type="match status" value="1"/>
</dbReference>
<organism evidence="7 8">
    <name type="scientific">Desulfovibrio fairfieldensis</name>
    <dbReference type="NCBI Taxonomy" id="44742"/>
    <lineage>
        <taxon>Bacteria</taxon>
        <taxon>Pseudomonadati</taxon>
        <taxon>Thermodesulfobacteriota</taxon>
        <taxon>Desulfovibrionia</taxon>
        <taxon>Desulfovibrionales</taxon>
        <taxon>Desulfovibrionaceae</taxon>
        <taxon>Desulfovibrio</taxon>
    </lineage>
</organism>
<gene>
    <name evidence="7" type="ORF">AXF13_10655</name>
</gene>
<accession>A0A0X8JKW6</accession>
<dbReference type="Pfam" id="PF04932">
    <property type="entry name" value="Wzy_C"/>
    <property type="match status" value="1"/>
</dbReference>
<proteinExistence type="predicted"/>
<evidence type="ECO:0000256" key="1">
    <source>
        <dbReference type="ARBA" id="ARBA00004141"/>
    </source>
</evidence>
<dbReference type="PANTHER" id="PTHR37422">
    <property type="entry name" value="TEICHURONIC ACID BIOSYNTHESIS PROTEIN TUAE"/>
    <property type="match status" value="1"/>
</dbReference>
<dbReference type="AlphaFoldDB" id="A0A0X8JKW6"/>
<feature type="transmembrane region" description="Helical" evidence="5">
    <location>
        <begin position="84"/>
        <end position="101"/>
    </location>
</feature>
<feature type="domain" description="O-antigen ligase-related" evidence="6">
    <location>
        <begin position="216"/>
        <end position="346"/>
    </location>
</feature>
<evidence type="ECO:0000259" key="6">
    <source>
        <dbReference type="Pfam" id="PF04932"/>
    </source>
</evidence>
<evidence type="ECO:0000256" key="4">
    <source>
        <dbReference type="ARBA" id="ARBA00023136"/>
    </source>
</evidence>
<comment type="subcellular location">
    <subcellularLocation>
        <location evidence="1">Membrane</location>
        <topology evidence="1">Multi-pass membrane protein</topology>
    </subcellularLocation>
</comment>
<keyword evidence="4 5" id="KW-0472">Membrane</keyword>
<feature type="transmembrane region" description="Helical" evidence="5">
    <location>
        <begin position="206"/>
        <end position="224"/>
    </location>
</feature>
<reference evidence="8" key="1">
    <citation type="submission" date="2016-02" db="EMBL/GenBank/DDBJ databases">
        <authorList>
            <person name="Holder M.E."/>
            <person name="Ajami N.J."/>
            <person name="Petrosino J.F."/>
        </authorList>
    </citation>
    <scope>NUCLEOTIDE SEQUENCE [LARGE SCALE GENOMIC DNA]</scope>
    <source>
        <strain evidence="8">CCUG 45958</strain>
    </source>
</reference>
<dbReference type="InterPro" id="IPR007016">
    <property type="entry name" value="O-antigen_ligase-rel_domated"/>
</dbReference>
<dbReference type="EMBL" id="CP014229">
    <property type="protein sequence ID" value="AMD90542.1"/>
    <property type="molecule type" value="Genomic_DNA"/>
</dbReference>
<evidence type="ECO:0000313" key="7">
    <source>
        <dbReference type="EMBL" id="AMD90542.1"/>
    </source>
</evidence>
<sequence length="444" mass="50436">MPKIFAAPALWAASRLEPWRAMRRERPGEFWFACLFWSFWLSLASFPIGYGMREVMPVLSFIFLLLYYRHEWRNSVLRRLDARPLFYCLWLMVGIGVCFSTDPLSSLLHAGTGINKGFILPFIAMECVRGEKDLRRLVWACVLACSWQGLDGLWQAFTGRDFIMGYEPNAGRLTGSLGDYTVGNYIALALIPAFGLWFILRRGLDAVSSAFLCLTVFWPAFFLLQGAASRSGALAVASAFGFWALLRRRRWQWRILLWPLAALVVFILCQPQRLTPETLASDGRWSLWELGWRVFLEHPWFGAGAGQYNAAFRALGLSPAEDDITISHPHNLYLDLLYAHGLVGFCLGMVFLLGFLWWGYKRIRPRLTAECAGKSPSLHWRLTAWFWIGFAGWLVNGIFGHDFYRIWWLGLAMSHLGVMIGAVVNGSAQSSDPPPREVKGESNV</sequence>
<dbReference type="KEGG" id="dfi:AXF13_10655"/>
<name>A0A0X8JKW6_9BACT</name>
<evidence type="ECO:0000313" key="8">
    <source>
        <dbReference type="Proteomes" id="UP000069241"/>
    </source>
</evidence>
<dbReference type="GO" id="GO:0016020">
    <property type="term" value="C:membrane"/>
    <property type="evidence" value="ECO:0007669"/>
    <property type="project" value="UniProtKB-SubCell"/>
</dbReference>
<dbReference type="STRING" id="44742.AXF13_10655"/>
<evidence type="ECO:0000256" key="2">
    <source>
        <dbReference type="ARBA" id="ARBA00022692"/>
    </source>
</evidence>
<feature type="transmembrane region" description="Helical" evidence="5">
    <location>
        <begin position="230"/>
        <end position="246"/>
    </location>
</feature>
<feature type="transmembrane region" description="Helical" evidence="5">
    <location>
        <begin position="30"/>
        <end position="49"/>
    </location>
</feature>
<keyword evidence="3 5" id="KW-1133">Transmembrane helix</keyword>
<feature type="transmembrane region" description="Helical" evidence="5">
    <location>
        <begin position="55"/>
        <end position="72"/>
    </location>
</feature>
<protein>
    <submittedName>
        <fullName evidence="7">Polymerase</fullName>
    </submittedName>
</protein>